<evidence type="ECO:0000256" key="2">
    <source>
        <dbReference type="ARBA" id="ARBA00022692"/>
    </source>
</evidence>
<evidence type="ECO:0000313" key="9">
    <source>
        <dbReference type="EMBL" id="KOB69147.1"/>
    </source>
</evidence>
<dbReference type="GO" id="GO:0016020">
    <property type="term" value="C:membrane"/>
    <property type="evidence" value="ECO:0007669"/>
    <property type="project" value="GOC"/>
</dbReference>
<feature type="compositionally biased region" description="Polar residues" evidence="6">
    <location>
        <begin position="834"/>
        <end position="869"/>
    </location>
</feature>
<feature type="transmembrane region" description="Helical" evidence="7">
    <location>
        <begin position="566"/>
        <end position="585"/>
    </location>
</feature>
<evidence type="ECO:0000256" key="4">
    <source>
        <dbReference type="ARBA" id="ARBA00022989"/>
    </source>
</evidence>
<feature type="domain" description="GPI inositol-deacylase PGAP1-like alpha/beta" evidence="8">
    <location>
        <begin position="83"/>
        <end position="163"/>
    </location>
</feature>
<evidence type="ECO:0000256" key="1">
    <source>
        <dbReference type="ARBA" id="ARBA00004308"/>
    </source>
</evidence>
<dbReference type="InterPro" id="IPR039529">
    <property type="entry name" value="PGAP1/BST1"/>
</dbReference>
<feature type="region of interest" description="Disordered" evidence="6">
    <location>
        <begin position="773"/>
        <end position="871"/>
    </location>
</feature>
<organism evidence="9 10">
    <name type="scientific">Operophtera brumata</name>
    <name type="common">Winter moth</name>
    <name type="synonym">Phalaena brumata</name>
    <dbReference type="NCBI Taxonomy" id="104452"/>
    <lineage>
        <taxon>Eukaryota</taxon>
        <taxon>Metazoa</taxon>
        <taxon>Ecdysozoa</taxon>
        <taxon>Arthropoda</taxon>
        <taxon>Hexapoda</taxon>
        <taxon>Insecta</taxon>
        <taxon>Pterygota</taxon>
        <taxon>Neoptera</taxon>
        <taxon>Endopterygota</taxon>
        <taxon>Lepidoptera</taxon>
        <taxon>Glossata</taxon>
        <taxon>Ditrysia</taxon>
        <taxon>Geometroidea</taxon>
        <taxon>Geometridae</taxon>
        <taxon>Larentiinae</taxon>
        <taxon>Operophtera</taxon>
    </lineage>
</organism>
<comment type="caution">
    <text evidence="9">The sequence shown here is derived from an EMBL/GenBank/DDBJ whole genome shotgun (WGS) entry which is preliminary data.</text>
</comment>
<evidence type="ECO:0000256" key="5">
    <source>
        <dbReference type="ARBA" id="ARBA00023136"/>
    </source>
</evidence>
<keyword evidence="5 7" id="KW-0472">Membrane</keyword>
<dbReference type="PANTHER" id="PTHR15495:SF7">
    <property type="entry name" value="GPI INOSITOL-DEACYLASE"/>
    <property type="match status" value="1"/>
</dbReference>
<evidence type="ECO:0000313" key="10">
    <source>
        <dbReference type="Proteomes" id="UP000037510"/>
    </source>
</evidence>
<keyword evidence="10" id="KW-1185">Reference proteome</keyword>
<feature type="compositionally biased region" description="Basic and acidic residues" evidence="6">
    <location>
        <begin position="808"/>
        <end position="833"/>
    </location>
</feature>
<keyword evidence="2 7" id="KW-0812">Transmembrane</keyword>
<comment type="subcellular location">
    <subcellularLocation>
        <location evidence="1">Endomembrane system</location>
    </subcellularLocation>
</comment>
<dbReference type="InterPro" id="IPR012908">
    <property type="entry name" value="PGAP1-ab_dom-like"/>
</dbReference>
<feature type="region of interest" description="Disordered" evidence="6">
    <location>
        <begin position="721"/>
        <end position="748"/>
    </location>
</feature>
<dbReference type="GO" id="GO:0050185">
    <property type="term" value="F:phosphatidylinositol deacylase activity"/>
    <property type="evidence" value="ECO:0007669"/>
    <property type="project" value="TreeGrafter"/>
</dbReference>
<feature type="transmembrane region" description="Helical" evidence="7">
    <location>
        <begin position="485"/>
        <end position="504"/>
    </location>
</feature>
<dbReference type="AlphaFoldDB" id="A0A0L7L106"/>
<dbReference type="GO" id="GO:0005783">
    <property type="term" value="C:endoplasmic reticulum"/>
    <property type="evidence" value="ECO:0007669"/>
    <property type="project" value="TreeGrafter"/>
</dbReference>
<dbReference type="Pfam" id="PF07819">
    <property type="entry name" value="PGAP1"/>
    <property type="match status" value="1"/>
</dbReference>
<feature type="transmembrane region" description="Helical" evidence="7">
    <location>
        <begin position="445"/>
        <end position="465"/>
    </location>
</feature>
<sequence>MELIKYFRTSIIQVTSLFCVLGFLLGVLNLHFSDKTNYCVMTYMYEYPQFVRVHFHDNIGYPAYGLYAYSEGRLTEKARKMRFDGIPVLFLPGNAGSHMQARSLASVALRKALSKGNDFHLDFFTISYNEELTGLYGGTLSEQVEFAAKSIRKILDLYSANNTRIAITLAAPLEAPLVAFDSGHDSFYRDMGTDWINNVNGIVQLQDIKVLISFGNGPRDVLTTAVPGAWVSPDHVCIVWCKQMVMAINRYLFSLVDPQTQQIANRAITLDPSSPLGNVTMMPDAFWYEDNRRMTYLMIRLVGFPQNRFVAIEAVNVDDQPWVFGCNAKYTFNMHRYWKLATIHLHHLKEQHPEWTHIEVTLPSLFSFGKQQTVVQPEVETLYYELLLKEFSTLPQAYLLYVEPVTSCNDGAPATEYVKVTLLLDPRCSFTVRLAQLVRNYSPLLIPYAVGIVIMAAASNMFYLWDTGSCVAIHIALDSPFLKPYYVWPLAKSLFMNMELLWVVRSLLVFPAYMVALGALNIAMAGVLCAVAFSSQLDRFIFRILWRGGASLGERVAYALRRVPMVLSAVLVAAAPIASKLCYLIKRNPKKINAKGEEIKWRNLKEMEQEGLKPPKKEYSCEARDEDLSNMNFHMMIYETRLTTDPSFHAGIALSACSGYIWQLDGPRKHLMHYGHLSVLIYAIGILMMVVGPFSLTVANYAVIAIFCTITLQQLVDRETTSNEQSCNRLNEKDERGENERHIKKTNHSARIRNYVDQIFYNAKQRVRNILNNRRNETQDDDAGNKNTSDQNSTNKSIQEITGNINNKECKDNNVEGNRNSDEGKSNSEDGKSNSEYGKSNSQEESNNAGYSGGNRSNDTPNNANSTENCDVCDESRIYTVFKNLREKLSFNE</sequence>
<feature type="compositionally biased region" description="Polar residues" evidence="6">
    <location>
        <begin position="785"/>
        <end position="807"/>
    </location>
</feature>
<keyword evidence="4 7" id="KW-1133">Transmembrane helix</keyword>
<accession>A0A0L7L106</accession>
<dbReference type="GO" id="GO:0006888">
    <property type="term" value="P:endoplasmic reticulum to Golgi vesicle-mediated transport"/>
    <property type="evidence" value="ECO:0007669"/>
    <property type="project" value="TreeGrafter"/>
</dbReference>
<keyword evidence="3" id="KW-0378">Hydrolase</keyword>
<protein>
    <submittedName>
        <fullName evidence="9">GPI inositol-deacylase</fullName>
    </submittedName>
</protein>
<evidence type="ECO:0000256" key="7">
    <source>
        <dbReference type="SAM" id="Phobius"/>
    </source>
</evidence>
<dbReference type="PANTHER" id="PTHR15495">
    <property type="entry name" value="NEGATIVE REGULATOR OF VESICLE FORMATION-RELATED"/>
    <property type="match status" value="1"/>
</dbReference>
<evidence type="ECO:0000256" key="3">
    <source>
        <dbReference type="ARBA" id="ARBA00022801"/>
    </source>
</evidence>
<dbReference type="GO" id="GO:0006505">
    <property type="term" value="P:GPI anchor metabolic process"/>
    <property type="evidence" value="ECO:0007669"/>
    <property type="project" value="TreeGrafter"/>
</dbReference>
<evidence type="ECO:0000259" key="8">
    <source>
        <dbReference type="Pfam" id="PF07819"/>
    </source>
</evidence>
<dbReference type="Pfam" id="PF24660">
    <property type="entry name" value="PGAP1_3rd"/>
    <property type="match status" value="1"/>
</dbReference>
<evidence type="ECO:0000256" key="6">
    <source>
        <dbReference type="SAM" id="MobiDB-lite"/>
    </source>
</evidence>
<gene>
    <name evidence="9" type="ORF">OBRU01_17253</name>
</gene>
<feature type="transmembrane region" description="Helical" evidence="7">
    <location>
        <begin position="671"/>
        <end position="692"/>
    </location>
</feature>
<dbReference type="Proteomes" id="UP000037510">
    <property type="component" value="Unassembled WGS sequence"/>
</dbReference>
<feature type="transmembrane region" description="Helical" evidence="7">
    <location>
        <begin position="510"/>
        <end position="533"/>
    </location>
</feature>
<feature type="compositionally biased region" description="Basic and acidic residues" evidence="6">
    <location>
        <begin position="730"/>
        <end position="741"/>
    </location>
</feature>
<name>A0A0L7L106_OPEBR</name>
<dbReference type="EMBL" id="JTDY01003687">
    <property type="protein sequence ID" value="KOB69147.1"/>
    <property type="molecule type" value="Genomic_DNA"/>
</dbReference>
<dbReference type="STRING" id="104452.A0A0L7L106"/>
<feature type="transmembrane region" description="Helical" evidence="7">
    <location>
        <begin position="12"/>
        <end position="32"/>
    </location>
</feature>
<proteinExistence type="predicted"/>
<reference evidence="9 10" key="1">
    <citation type="journal article" date="2015" name="Genome Biol. Evol.">
        <title>The genome of winter moth (Operophtera brumata) provides a genomic perspective on sexual dimorphism and phenology.</title>
        <authorList>
            <person name="Derks M.F."/>
            <person name="Smit S."/>
            <person name="Salis L."/>
            <person name="Schijlen E."/>
            <person name="Bossers A."/>
            <person name="Mateman C."/>
            <person name="Pijl A.S."/>
            <person name="de Ridder D."/>
            <person name="Groenen M.A."/>
            <person name="Visser M.E."/>
            <person name="Megens H.J."/>
        </authorList>
    </citation>
    <scope>NUCLEOTIDE SEQUENCE [LARGE SCALE GENOMIC DNA]</scope>
    <source>
        <strain evidence="9">WM2013NL</strain>
        <tissue evidence="9">Head and thorax</tissue>
    </source>
</reference>